<name>A0ABP4TUY2_9MICO</name>
<dbReference type="RefSeq" id="WP_344069855.1">
    <property type="nucleotide sequence ID" value="NZ_BAAAPL010000001.1"/>
</dbReference>
<reference evidence="2" key="1">
    <citation type="journal article" date="2019" name="Int. J. Syst. Evol. Microbiol.">
        <title>The Global Catalogue of Microorganisms (GCM) 10K type strain sequencing project: providing services to taxonomists for standard genome sequencing and annotation.</title>
        <authorList>
            <consortium name="The Broad Institute Genomics Platform"/>
            <consortium name="The Broad Institute Genome Sequencing Center for Infectious Disease"/>
            <person name="Wu L."/>
            <person name="Ma J."/>
        </authorList>
    </citation>
    <scope>NUCLEOTIDE SEQUENCE [LARGE SCALE GENOMIC DNA]</scope>
    <source>
        <strain evidence="2">JCM 15577</strain>
    </source>
</reference>
<proteinExistence type="predicted"/>
<evidence type="ECO:0000313" key="1">
    <source>
        <dbReference type="EMBL" id="GAA1694067.1"/>
    </source>
</evidence>
<gene>
    <name evidence="1" type="ORF">GCM10009808_08960</name>
</gene>
<organism evidence="1 2">
    <name type="scientific">Microbacterium sediminicola</name>
    <dbReference type="NCBI Taxonomy" id="415210"/>
    <lineage>
        <taxon>Bacteria</taxon>
        <taxon>Bacillati</taxon>
        <taxon>Actinomycetota</taxon>
        <taxon>Actinomycetes</taxon>
        <taxon>Micrococcales</taxon>
        <taxon>Microbacteriaceae</taxon>
        <taxon>Microbacterium</taxon>
    </lineage>
</organism>
<sequence length="66" mass="7493">MNEGICSRAGCRSDATWQIVWRNPRIHVDGRTKTWLACADHLEFLREFLAARDFPLTVSAFTVPAS</sequence>
<evidence type="ECO:0008006" key="3">
    <source>
        <dbReference type="Google" id="ProtNLM"/>
    </source>
</evidence>
<dbReference type="EMBL" id="BAAAPL010000001">
    <property type="protein sequence ID" value="GAA1694067.1"/>
    <property type="molecule type" value="Genomic_DNA"/>
</dbReference>
<comment type="caution">
    <text evidence="1">The sequence shown here is derived from an EMBL/GenBank/DDBJ whole genome shotgun (WGS) entry which is preliminary data.</text>
</comment>
<keyword evidence="2" id="KW-1185">Reference proteome</keyword>
<protein>
    <recommendedName>
        <fullName evidence="3">Acetone carboxylase</fullName>
    </recommendedName>
</protein>
<evidence type="ECO:0000313" key="2">
    <source>
        <dbReference type="Proteomes" id="UP001501690"/>
    </source>
</evidence>
<dbReference type="Proteomes" id="UP001501690">
    <property type="component" value="Unassembled WGS sequence"/>
</dbReference>
<accession>A0ABP4TUY2</accession>